<dbReference type="SUPFAM" id="SSF54695">
    <property type="entry name" value="POZ domain"/>
    <property type="match status" value="1"/>
</dbReference>
<name>A0A150FZ63_GONPE</name>
<sequence>MADLDHPSASGGRDVLEDVAGPAGNAILSANLSALFASSDLSDCTIQFVDERGGWPKALGDPLPAHSLVLKSASGWFREQADSARRLGARRGILRFAWPLMLTGGSGGRRTLRVPLGSPEQLPAALAALRFAYTGQLSARSIVEALEVWRQADYLQVEGGPEACHRFIRERLPGFKPHAQLPRRLASDDSCDWARGSDGSSCGFGGSAGGASEAWSRTSRGTLSSRSTSGAASPKEGAGAAGGVGWPAAAGAGPSSSAALFSGLCGSDALWGALQAEPRSPAALGFARQQLLAIFGDAVAALNTPRLRRQLLALPAPALELLLEGEEFGTDCEDTVLLLLATWMLGSAGRRADAAARERLCRQVRLVQLSLPYLHAVLSALAADYEASQGGSCGGGDGGSTAGDAAAAAASAAAATDAAAAGAGSAQRGPSSSMEPGQRAPGCGCGWFPISPEGAVFVRTCAAARSPAERERLLRAAGGGDDCAKSPWFSTVPRRQAVPPGGLTYGWHVCQAALEAALSDPAPPGGLVEVEGTFDGRDGGGADGGEGGDGGGVIAARGFEWRPSVRYRPGEEAAGVSLRCLIPAAYRVEGSRLGGGALAAARLEAQMRAPCWEGVPPTSHGWGELLPLQHSSPRTQTQPRQPRPALRRESSSPPAAPSDPQVEGEGEEGEEAACSPQLAPWWPYLEGGSIRAELTVLPPPARSGGAAGVLGAGGALGSSGTLPGQQGIYLAS</sequence>
<gene>
    <name evidence="2" type="ORF">GPECTOR_112g262</name>
</gene>
<feature type="compositionally biased region" description="Acidic residues" evidence="1">
    <location>
        <begin position="662"/>
        <end position="671"/>
    </location>
</feature>
<feature type="compositionally biased region" description="Low complexity" evidence="1">
    <location>
        <begin position="210"/>
        <end position="233"/>
    </location>
</feature>
<proteinExistence type="predicted"/>
<dbReference type="AlphaFoldDB" id="A0A150FZ63"/>
<evidence type="ECO:0000313" key="3">
    <source>
        <dbReference type="Proteomes" id="UP000075714"/>
    </source>
</evidence>
<accession>A0A150FZ63</accession>
<comment type="caution">
    <text evidence="2">The sequence shown here is derived from an EMBL/GenBank/DDBJ whole genome shotgun (WGS) entry which is preliminary data.</text>
</comment>
<evidence type="ECO:0000313" key="2">
    <source>
        <dbReference type="EMBL" id="KXZ42892.1"/>
    </source>
</evidence>
<evidence type="ECO:0008006" key="4">
    <source>
        <dbReference type="Google" id="ProtNLM"/>
    </source>
</evidence>
<dbReference type="Gene3D" id="3.30.710.10">
    <property type="entry name" value="Potassium Channel Kv1.1, Chain A"/>
    <property type="match status" value="1"/>
</dbReference>
<reference evidence="3" key="1">
    <citation type="journal article" date="2016" name="Nat. Commun.">
        <title>The Gonium pectorale genome demonstrates co-option of cell cycle regulation during the evolution of multicellularity.</title>
        <authorList>
            <person name="Hanschen E.R."/>
            <person name="Marriage T.N."/>
            <person name="Ferris P.J."/>
            <person name="Hamaji T."/>
            <person name="Toyoda A."/>
            <person name="Fujiyama A."/>
            <person name="Neme R."/>
            <person name="Noguchi H."/>
            <person name="Minakuchi Y."/>
            <person name="Suzuki M."/>
            <person name="Kawai-Toyooka H."/>
            <person name="Smith D.R."/>
            <person name="Sparks H."/>
            <person name="Anderson J."/>
            <person name="Bakaric R."/>
            <person name="Luria V."/>
            <person name="Karger A."/>
            <person name="Kirschner M.W."/>
            <person name="Durand P.M."/>
            <person name="Michod R.E."/>
            <person name="Nozaki H."/>
            <person name="Olson B.J."/>
        </authorList>
    </citation>
    <scope>NUCLEOTIDE SEQUENCE [LARGE SCALE GENOMIC DNA]</scope>
    <source>
        <strain evidence="3">NIES-2863</strain>
    </source>
</reference>
<evidence type="ECO:0000256" key="1">
    <source>
        <dbReference type="SAM" id="MobiDB-lite"/>
    </source>
</evidence>
<feature type="compositionally biased region" description="Low complexity" evidence="1">
    <location>
        <begin position="633"/>
        <end position="644"/>
    </location>
</feature>
<keyword evidence="3" id="KW-1185">Reference proteome</keyword>
<organism evidence="2 3">
    <name type="scientific">Gonium pectorale</name>
    <name type="common">Green alga</name>
    <dbReference type="NCBI Taxonomy" id="33097"/>
    <lineage>
        <taxon>Eukaryota</taxon>
        <taxon>Viridiplantae</taxon>
        <taxon>Chlorophyta</taxon>
        <taxon>core chlorophytes</taxon>
        <taxon>Chlorophyceae</taxon>
        <taxon>CS clade</taxon>
        <taxon>Chlamydomonadales</taxon>
        <taxon>Volvocaceae</taxon>
        <taxon>Gonium</taxon>
    </lineage>
</organism>
<feature type="region of interest" description="Disordered" evidence="1">
    <location>
        <begin position="696"/>
        <end position="732"/>
    </location>
</feature>
<dbReference type="CDD" id="cd18186">
    <property type="entry name" value="BTB_POZ_ZBTB_KLHL-like"/>
    <property type="match status" value="1"/>
</dbReference>
<feature type="region of interest" description="Disordered" evidence="1">
    <location>
        <begin position="210"/>
        <end position="242"/>
    </location>
</feature>
<dbReference type="InterPro" id="IPR011333">
    <property type="entry name" value="SKP1/BTB/POZ_sf"/>
</dbReference>
<dbReference type="OrthoDB" id="546755at2759"/>
<dbReference type="Proteomes" id="UP000075714">
    <property type="component" value="Unassembled WGS sequence"/>
</dbReference>
<protein>
    <recommendedName>
        <fullName evidence="4">BACK domain-containing protein</fullName>
    </recommendedName>
</protein>
<dbReference type="EMBL" id="LSYV01000112">
    <property type="protein sequence ID" value="KXZ42892.1"/>
    <property type="molecule type" value="Genomic_DNA"/>
</dbReference>
<feature type="region of interest" description="Disordered" evidence="1">
    <location>
        <begin position="622"/>
        <end position="674"/>
    </location>
</feature>
<feature type="compositionally biased region" description="Gly residues" evidence="1">
    <location>
        <begin position="705"/>
        <end position="717"/>
    </location>
</feature>